<evidence type="ECO:0000313" key="3">
    <source>
        <dbReference type="Proteomes" id="UP000003763"/>
    </source>
</evidence>
<dbReference type="Proteomes" id="UP000003763">
    <property type="component" value="Unassembled WGS sequence"/>
</dbReference>
<dbReference type="AlphaFoldDB" id="G5HER9"/>
<dbReference type="PATRIC" id="fig|742733.3.peg.955"/>
<sequence>MWFDIPPEKGICIIAGDDAICPLPYFLSVFNDLLDLLDYQDLIKSKTELENTVLLISKIPLLDGSNEVNDFSVDLDLVQATQAVIDEVVPSLVATAYSPCEVDKIEFNNDNQVQQTNIYGQALSNLMSNIGLSEMLFNPDKNGSVGLNASIKEDEMVFFRFLSRLESWVSRYLQLNISEDYLFYFHQITYYSRNEYAGKLKEAATLGVPVKMDYGIVLGFTPLQLVQKTHFENALDLSSLWTPLISSYNEASQEKSGAPKKDDEALTDEGASSRDDGKNEGTAAKKALNSSPARGRGRPRKTKE</sequence>
<evidence type="ECO:0000256" key="1">
    <source>
        <dbReference type="SAM" id="MobiDB-lite"/>
    </source>
</evidence>
<gene>
    <name evidence="2" type="ORF">HMPREF9469_00942</name>
</gene>
<accession>G5HER9</accession>
<protein>
    <submittedName>
        <fullName evidence="2">Uncharacterized protein</fullName>
    </submittedName>
</protein>
<comment type="caution">
    <text evidence="2">The sequence shown here is derived from an EMBL/GenBank/DDBJ whole genome shotgun (WGS) entry which is preliminary data.</text>
</comment>
<feature type="compositionally biased region" description="Basic residues" evidence="1">
    <location>
        <begin position="295"/>
        <end position="304"/>
    </location>
</feature>
<reference evidence="2 3" key="1">
    <citation type="submission" date="2011-08" db="EMBL/GenBank/DDBJ databases">
        <title>The Genome Sequence of Clostridium citroniae WAL-17108.</title>
        <authorList>
            <consortium name="The Broad Institute Genome Sequencing Platform"/>
            <person name="Earl A."/>
            <person name="Ward D."/>
            <person name="Feldgarden M."/>
            <person name="Gevers D."/>
            <person name="Finegold S.M."/>
            <person name="Summanen P.H."/>
            <person name="Molitoris D.R."/>
            <person name="Vaisanen M.L."/>
            <person name="Daigneault M."/>
            <person name="Allen-Vercoe E."/>
            <person name="Young S.K."/>
            <person name="Zeng Q."/>
            <person name="Gargeya S."/>
            <person name="Fitzgerald M."/>
            <person name="Haas B."/>
            <person name="Abouelleil A."/>
            <person name="Alvarado L."/>
            <person name="Arachchi H.M."/>
            <person name="Berlin A."/>
            <person name="Brown A."/>
            <person name="Chapman S.B."/>
            <person name="Chen Z."/>
            <person name="Dunbar C."/>
            <person name="Freedman E."/>
            <person name="Gearin G."/>
            <person name="Gellesch M."/>
            <person name="Goldberg J."/>
            <person name="Griggs A."/>
            <person name="Gujja S."/>
            <person name="Heiman D."/>
            <person name="Howarth C."/>
            <person name="Larson L."/>
            <person name="Lui A."/>
            <person name="MacDonald P.J.P."/>
            <person name="Montmayeur A."/>
            <person name="Murphy C."/>
            <person name="Neiman D."/>
            <person name="Pearson M."/>
            <person name="Priest M."/>
            <person name="Roberts A."/>
            <person name="Saif S."/>
            <person name="Shea T."/>
            <person name="Shenoy N."/>
            <person name="Sisk P."/>
            <person name="Stolte C."/>
            <person name="Sykes S."/>
            <person name="Wortman J."/>
            <person name="Nusbaum C."/>
            <person name="Birren B."/>
        </authorList>
    </citation>
    <scope>NUCLEOTIDE SEQUENCE [LARGE SCALE GENOMIC DNA]</scope>
    <source>
        <strain evidence="2 3">WAL-17108</strain>
    </source>
</reference>
<feature type="region of interest" description="Disordered" evidence="1">
    <location>
        <begin position="251"/>
        <end position="304"/>
    </location>
</feature>
<proteinExistence type="predicted"/>
<dbReference type="eggNOG" id="ENOG5032VQX">
    <property type="taxonomic scope" value="Bacteria"/>
</dbReference>
<dbReference type="EMBL" id="ADLJ01000007">
    <property type="protein sequence ID" value="EHF00028.1"/>
    <property type="molecule type" value="Genomic_DNA"/>
</dbReference>
<organism evidence="2 3">
    <name type="scientific">[Clostridium] citroniae WAL-17108</name>
    <dbReference type="NCBI Taxonomy" id="742733"/>
    <lineage>
        <taxon>Bacteria</taxon>
        <taxon>Bacillati</taxon>
        <taxon>Bacillota</taxon>
        <taxon>Clostridia</taxon>
        <taxon>Lachnospirales</taxon>
        <taxon>Lachnospiraceae</taxon>
        <taxon>Enterocloster</taxon>
    </lineage>
</organism>
<name>G5HER9_9FIRM</name>
<evidence type="ECO:0000313" key="2">
    <source>
        <dbReference type="EMBL" id="EHF00028.1"/>
    </source>
</evidence>
<dbReference type="HOGENOM" id="CLU_914325_0_0_9"/>